<sequence length="416" mass="45559">MSHELDTTSGELDRNCPECQTGFRVDSVTSRRKYCSPTCREKARSHLPTQRTCPQCEREFTTTLSPKRMLCSPDCRTAAREAQTETRTCPVCENPFQAGRTVRTRYCSAVCRREAEHRRDRALDEDRARRLGQAPPALPARIELPPPPPVRTTSRQPAAVRDPLEPTATRNCPPLPAARHNRRPAGHPGGRPSDDAAPPHRRRPAAADPMTGPFTLAQVDELVTRSHGDGITDLAAAALIEHDAKFLLVRTVIRDLDTLPAWGLPAGPVLPGETVVDGLHRILAQTLGYSGIEITGFLGLVDADNGTRTFVFSTTMDQPDSLCWTGDIPHRWIDTITISDLIPELNHSFAPTTRSTSADPHPSPGPGDLRSPGRKRRRQAGDASATGSRSVPPPKGRKTVRLARNQAPSILRKMSS</sequence>
<gene>
    <name evidence="2" type="ORF">NGB36_03805</name>
</gene>
<dbReference type="CDD" id="cd02883">
    <property type="entry name" value="NUDIX_Hydrolase"/>
    <property type="match status" value="1"/>
</dbReference>
<name>A0ABT1PPY0_9ACTN</name>
<dbReference type="RefSeq" id="WP_255918609.1">
    <property type="nucleotide sequence ID" value="NZ_JANFNG010000002.1"/>
</dbReference>
<protein>
    <submittedName>
        <fullName evidence="2">NUDIX domain-containing protein</fullName>
    </submittedName>
</protein>
<feature type="region of interest" description="Disordered" evidence="1">
    <location>
        <begin position="349"/>
        <end position="416"/>
    </location>
</feature>
<proteinExistence type="predicted"/>
<evidence type="ECO:0000313" key="2">
    <source>
        <dbReference type="EMBL" id="MCQ4079740.1"/>
    </source>
</evidence>
<keyword evidence="3" id="KW-1185">Reference proteome</keyword>
<evidence type="ECO:0000313" key="3">
    <source>
        <dbReference type="Proteomes" id="UP001057702"/>
    </source>
</evidence>
<comment type="caution">
    <text evidence="2">The sequence shown here is derived from an EMBL/GenBank/DDBJ whole genome shotgun (WGS) entry which is preliminary data.</text>
</comment>
<dbReference type="Gene3D" id="3.90.79.10">
    <property type="entry name" value="Nucleoside Triphosphate Pyrophosphohydrolase"/>
    <property type="match status" value="1"/>
</dbReference>
<feature type="compositionally biased region" description="Polar residues" evidence="1">
    <location>
        <begin position="349"/>
        <end position="358"/>
    </location>
</feature>
<dbReference type="InterPro" id="IPR015797">
    <property type="entry name" value="NUDIX_hydrolase-like_dom_sf"/>
</dbReference>
<organism evidence="2 3">
    <name type="scientific">Streptomyces humicola</name>
    <dbReference type="NCBI Taxonomy" id="2953240"/>
    <lineage>
        <taxon>Bacteria</taxon>
        <taxon>Bacillati</taxon>
        <taxon>Actinomycetota</taxon>
        <taxon>Actinomycetes</taxon>
        <taxon>Kitasatosporales</taxon>
        <taxon>Streptomycetaceae</taxon>
        <taxon>Streptomyces</taxon>
    </lineage>
</organism>
<accession>A0ABT1PPY0</accession>
<feature type="region of interest" description="Disordered" evidence="1">
    <location>
        <begin position="118"/>
        <end position="212"/>
    </location>
</feature>
<evidence type="ECO:0000256" key="1">
    <source>
        <dbReference type="SAM" id="MobiDB-lite"/>
    </source>
</evidence>
<dbReference type="EMBL" id="JANFNG010000002">
    <property type="protein sequence ID" value="MCQ4079740.1"/>
    <property type="molecule type" value="Genomic_DNA"/>
</dbReference>
<feature type="compositionally biased region" description="Basic and acidic residues" evidence="1">
    <location>
        <begin position="118"/>
        <end position="129"/>
    </location>
</feature>
<reference evidence="2" key="1">
    <citation type="submission" date="2022-06" db="EMBL/GenBank/DDBJ databases">
        <title>Draft genome sequence of Streptomyces sp. RB6PN25 isolated from peat swamp forest in Thailand.</title>
        <authorList>
            <person name="Duangmal K."/>
            <person name="Klaysubun C."/>
        </authorList>
    </citation>
    <scope>NUCLEOTIDE SEQUENCE</scope>
    <source>
        <strain evidence="2">RB6PN25</strain>
    </source>
</reference>
<dbReference type="Proteomes" id="UP001057702">
    <property type="component" value="Unassembled WGS sequence"/>
</dbReference>
<dbReference type="SUPFAM" id="SSF55811">
    <property type="entry name" value="Nudix"/>
    <property type="match status" value="1"/>
</dbReference>